<evidence type="ECO:0000256" key="6">
    <source>
        <dbReference type="SAM" id="Phobius"/>
    </source>
</evidence>
<feature type="transmembrane region" description="Helical" evidence="6">
    <location>
        <begin position="67"/>
        <end position="85"/>
    </location>
</feature>
<evidence type="ECO:0000313" key="8">
    <source>
        <dbReference type="Proteomes" id="UP001500984"/>
    </source>
</evidence>
<comment type="subcellular location">
    <subcellularLocation>
        <location evidence="1">Cell membrane</location>
        <topology evidence="1">Multi-pass membrane protein</topology>
    </subcellularLocation>
</comment>
<dbReference type="EMBL" id="BAAAPZ010000002">
    <property type="protein sequence ID" value="GAA2091205.1"/>
    <property type="molecule type" value="Genomic_DNA"/>
</dbReference>
<dbReference type="Pfam" id="PF02653">
    <property type="entry name" value="BPD_transp_2"/>
    <property type="match status" value="1"/>
</dbReference>
<keyword evidence="3 6" id="KW-0812">Transmembrane</keyword>
<reference evidence="7 8" key="1">
    <citation type="journal article" date="2019" name="Int. J. Syst. Evol. Microbiol.">
        <title>The Global Catalogue of Microorganisms (GCM) 10K type strain sequencing project: providing services to taxonomists for standard genome sequencing and annotation.</title>
        <authorList>
            <consortium name="The Broad Institute Genomics Platform"/>
            <consortium name="The Broad Institute Genome Sequencing Center for Infectious Disease"/>
            <person name="Wu L."/>
            <person name="Ma J."/>
        </authorList>
    </citation>
    <scope>NUCLEOTIDE SEQUENCE [LARGE SCALE GENOMIC DNA]</scope>
    <source>
        <strain evidence="7 8">JCM 15900</strain>
    </source>
</reference>
<feature type="transmembrane region" description="Helical" evidence="6">
    <location>
        <begin position="208"/>
        <end position="227"/>
    </location>
</feature>
<comment type="caution">
    <text evidence="7">The sequence shown here is derived from an EMBL/GenBank/DDBJ whole genome shotgun (WGS) entry which is preliminary data.</text>
</comment>
<keyword evidence="2" id="KW-1003">Cell membrane</keyword>
<feature type="transmembrane region" description="Helical" evidence="6">
    <location>
        <begin position="295"/>
        <end position="311"/>
    </location>
</feature>
<evidence type="ECO:0000256" key="3">
    <source>
        <dbReference type="ARBA" id="ARBA00022692"/>
    </source>
</evidence>
<evidence type="ECO:0000256" key="1">
    <source>
        <dbReference type="ARBA" id="ARBA00004651"/>
    </source>
</evidence>
<keyword evidence="5 6" id="KW-0472">Membrane</keyword>
<protein>
    <submittedName>
        <fullName evidence="7">Branched-chain amino acid ABC transporter permease</fullName>
    </submittedName>
</protein>
<dbReference type="Proteomes" id="UP001500984">
    <property type="component" value="Unassembled WGS sequence"/>
</dbReference>
<dbReference type="CDD" id="cd06581">
    <property type="entry name" value="TM_PBP1_LivM_like"/>
    <property type="match status" value="1"/>
</dbReference>
<sequence length="326" mass="34493">MDFSSILTNAAWEIINPNTAAYALAALGLALHFGFSGLLNFGQAGFMAVGAYAFAVSVLTFDAPLWAAVLVSLAASLGLALVLGLPTLRLRADYLAIVTIAAAEIIRYVVTTNQLTEYTGAANGLAAFERGFYALSPIPPGQYAIGPLVVGANQLWAIIVAWALVVLTGAVLALLVRSPWGRVLKGIREDEDAVRSLGKNVYLYKMQALMIGGLMGTLGGLVFVLGTGSVQPARFGTELTFFLWTCLLLGGMTTIIGPVVGAMLFWIVLSLTQGILVGLVESGTVTIISTVQAGQLRYIMVGVALMLLMIFRPQGIFGNRKELVFS</sequence>
<evidence type="ECO:0000313" key="7">
    <source>
        <dbReference type="EMBL" id="GAA2091205.1"/>
    </source>
</evidence>
<dbReference type="PANTHER" id="PTHR30482:SF10">
    <property type="entry name" value="HIGH-AFFINITY BRANCHED-CHAIN AMINO ACID TRANSPORT PROTEIN BRAE"/>
    <property type="match status" value="1"/>
</dbReference>
<feature type="transmembrane region" description="Helical" evidence="6">
    <location>
        <begin position="44"/>
        <end position="61"/>
    </location>
</feature>
<evidence type="ECO:0000256" key="4">
    <source>
        <dbReference type="ARBA" id="ARBA00022989"/>
    </source>
</evidence>
<dbReference type="PANTHER" id="PTHR30482">
    <property type="entry name" value="HIGH-AFFINITY BRANCHED-CHAIN AMINO ACID TRANSPORT SYSTEM PERMEASE"/>
    <property type="match status" value="1"/>
</dbReference>
<name>A0ABN2WFG4_9MICO</name>
<keyword evidence="4 6" id="KW-1133">Transmembrane helix</keyword>
<proteinExistence type="predicted"/>
<evidence type="ECO:0000256" key="5">
    <source>
        <dbReference type="ARBA" id="ARBA00023136"/>
    </source>
</evidence>
<dbReference type="InterPro" id="IPR043428">
    <property type="entry name" value="LivM-like"/>
</dbReference>
<organism evidence="7 8">
    <name type="scientific">Brevibacterium salitolerans</name>
    <dbReference type="NCBI Taxonomy" id="1403566"/>
    <lineage>
        <taxon>Bacteria</taxon>
        <taxon>Bacillati</taxon>
        <taxon>Actinomycetota</taxon>
        <taxon>Actinomycetes</taxon>
        <taxon>Micrococcales</taxon>
        <taxon>Brevibacteriaceae</taxon>
        <taxon>Brevibacterium</taxon>
    </lineage>
</organism>
<dbReference type="RefSeq" id="WP_344335377.1">
    <property type="nucleotide sequence ID" value="NZ_BAAAPZ010000002.1"/>
</dbReference>
<gene>
    <name evidence="7" type="ORF">GCM10009823_08160</name>
</gene>
<feature type="transmembrane region" description="Helical" evidence="6">
    <location>
        <begin position="20"/>
        <end position="39"/>
    </location>
</feature>
<accession>A0ABN2WFG4</accession>
<feature type="transmembrane region" description="Helical" evidence="6">
    <location>
        <begin position="239"/>
        <end position="257"/>
    </location>
</feature>
<feature type="transmembrane region" description="Helical" evidence="6">
    <location>
        <begin position="155"/>
        <end position="176"/>
    </location>
</feature>
<feature type="transmembrane region" description="Helical" evidence="6">
    <location>
        <begin position="92"/>
        <end position="110"/>
    </location>
</feature>
<feature type="transmembrane region" description="Helical" evidence="6">
    <location>
        <begin position="264"/>
        <end position="289"/>
    </location>
</feature>
<dbReference type="InterPro" id="IPR001851">
    <property type="entry name" value="ABC_transp_permease"/>
</dbReference>
<evidence type="ECO:0000256" key="2">
    <source>
        <dbReference type="ARBA" id="ARBA00022475"/>
    </source>
</evidence>
<keyword evidence="8" id="KW-1185">Reference proteome</keyword>